<reference evidence="1 2" key="1">
    <citation type="journal article" date="2017" name="Genome Biol. Evol.">
        <title>Phytophthora megakarya and P. palmivora, closely related causal agents of cacao black pod rot, underwent increases in genome sizes and gene numbers by different mechanisms.</title>
        <authorList>
            <person name="Ali S.S."/>
            <person name="Shao J."/>
            <person name="Lary D.J."/>
            <person name="Kronmiller B."/>
            <person name="Shen D."/>
            <person name="Strem M.D."/>
            <person name="Amoako-Attah I."/>
            <person name="Akrofi A.Y."/>
            <person name="Begoude B.A."/>
            <person name="Ten Hoopen G.M."/>
            <person name="Coulibaly K."/>
            <person name="Kebe B.I."/>
            <person name="Melnick R.L."/>
            <person name="Guiltinan M.J."/>
            <person name="Tyler B.M."/>
            <person name="Meinhardt L.W."/>
            <person name="Bailey B.A."/>
        </authorList>
    </citation>
    <scope>NUCLEOTIDE SEQUENCE [LARGE SCALE GENOMIC DNA]</scope>
    <source>
        <strain evidence="2">sbr112.9</strain>
    </source>
</reference>
<keyword evidence="2" id="KW-1185">Reference proteome</keyword>
<proteinExistence type="predicted"/>
<dbReference type="EMBL" id="NCKW01006474">
    <property type="protein sequence ID" value="POM71511.1"/>
    <property type="molecule type" value="Genomic_DNA"/>
</dbReference>
<dbReference type="AlphaFoldDB" id="A0A2P4Y129"/>
<organism evidence="1 2">
    <name type="scientific">Phytophthora palmivora</name>
    <dbReference type="NCBI Taxonomy" id="4796"/>
    <lineage>
        <taxon>Eukaryota</taxon>
        <taxon>Sar</taxon>
        <taxon>Stramenopiles</taxon>
        <taxon>Oomycota</taxon>
        <taxon>Peronosporomycetes</taxon>
        <taxon>Peronosporales</taxon>
        <taxon>Peronosporaceae</taxon>
        <taxon>Phytophthora</taxon>
    </lineage>
</organism>
<comment type="caution">
    <text evidence="1">The sequence shown here is derived from an EMBL/GenBank/DDBJ whole genome shotgun (WGS) entry which is preliminary data.</text>
</comment>
<dbReference type="Proteomes" id="UP000237271">
    <property type="component" value="Unassembled WGS sequence"/>
</dbReference>
<feature type="non-terminal residue" evidence="1">
    <location>
        <position position="78"/>
    </location>
</feature>
<gene>
    <name evidence="1" type="ORF">PHPALM_11921</name>
</gene>
<sequence length="78" mass="9020">MKDPETARRVIFAPKMLRDETWRNIYETLAPGHLRFRELLANNKGDNLPMDELLATPFFGAVLSAYILYKTRCTDSES</sequence>
<accession>A0A2P4Y129</accession>
<name>A0A2P4Y129_9STRA</name>
<evidence type="ECO:0000313" key="2">
    <source>
        <dbReference type="Proteomes" id="UP000237271"/>
    </source>
</evidence>
<dbReference type="OrthoDB" id="10521658at2759"/>
<protein>
    <submittedName>
        <fullName evidence="1">Uncharacterized protein</fullName>
    </submittedName>
</protein>
<evidence type="ECO:0000313" key="1">
    <source>
        <dbReference type="EMBL" id="POM71511.1"/>
    </source>
</evidence>